<keyword evidence="1" id="KW-1133">Transmembrane helix</keyword>
<dbReference type="AlphaFoldDB" id="A0A2H0UQR4"/>
<dbReference type="PROSITE" id="PS51257">
    <property type="entry name" value="PROKAR_LIPOPROTEIN"/>
    <property type="match status" value="1"/>
</dbReference>
<reference evidence="3" key="1">
    <citation type="submission" date="2017-09" db="EMBL/GenBank/DDBJ databases">
        <title>Depth-based differentiation of microbial function through sediment-hosted aquifers and enrichment of novel symbionts in the deep terrestrial subsurface.</title>
        <authorList>
            <person name="Probst A.J."/>
            <person name="Ladd B."/>
            <person name="Jarett J.K."/>
            <person name="Geller-Mcgrath D.E."/>
            <person name="Sieber C.M.K."/>
            <person name="Emerson J.B."/>
            <person name="Anantharaman K."/>
            <person name="Thomas B.C."/>
            <person name="Malmstrom R."/>
            <person name="Stieglmeier M."/>
            <person name="Klingl A."/>
            <person name="Woyke T."/>
            <person name="Ryan C.M."/>
            <person name="Banfield J.F."/>
        </authorList>
    </citation>
    <scope>NUCLEOTIDE SEQUENCE [LARGE SCALE GENOMIC DNA]</scope>
</reference>
<feature type="transmembrane region" description="Helical" evidence="1">
    <location>
        <begin position="18"/>
        <end position="35"/>
    </location>
</feature>
<evidence type="ECO:0000313" key="2">
    <source>
        <dbReference type="EMBL" id="PIR88135.1"/>
    </source>
</evidence>
<gene>
    <name evidence="2" type="ORF">COU10_00810</name>
</gene>
<comment type="caution">
    <text evidence="2">The sequence shown here is derived from an EMBL/GenBank/DDBJ whole genome shotgun (WGS) entry which is preliminary data.</text>
</comment>
<dbReference type="EMBL" id="PFBC01000014">
    <property type="protein sequence ID" value="PIR88135.1"/>
    <property type="molecule type" value="Genomic_DNA"/>
</dbReference>
<accession>A0A2H0UQR4</accession>
<evidence type="ECO:0000256" key="1">
    <source>
        <dbReference type="SAM" id="Phobius"/>
    </source>
</evidence>
<evidence type="ECO:0000313" key="3">
    <source>
        <dbReference type="Proteomes" id="UP000230903"/>
    </source>
</evidence>
<sequence>MTTNQRTTNRYLNFCRRIALFGIGVSLVGCIFVYYQNISTRKNARELAQVTEDLRTENAELKNQLYSLLSSESLMQAATALALVKENNPNYLTLNATSKDFVDISEAIQDSLTAVPAEPVVAVRLIAKNVR</sequence>
<evidence type="ECO:0008006" key="4">
    <source>
        <dbReference type="Google" id="ProtNLM"/>
    </source>
</evidence>
<dbReference type="Proteomes" id="UP000230903">
    <property type="component" value="Unassembled WGS sequence"/>
</dbReference>
<keyword evidence="1" id="KW-0812">Transmembrane</keyword>
<proteinExistence type="predicted"/>
<name>A0A2H0UQR4_9BACT</name>
<protein>
    <recommendedName>
        <fullName evidence="4">Cell division protein FtsL</fullName>
    </recommendedName>
</protein>
<organism evidence="2 3">
    <name type="scientific">Candidatus Harrisonbacteria bacterium CG10_big_fil_rev_8_21_14_0_10_45_28</name>
    <dbReference type="NCBI Taxonomy" id="1974586"/>
    <lineage>
        <taxon>Bacteria</taxon>
        <taxon>Candidatus Harrisoniibacteriota</taxon>
    </lineage>
</organism>
<keyword evidence="1" id="KW-0472">Membrane</keyword>